<dbReference type="PROSITE" id="PS00012">
    <property type="entry name" value="PHOSPHOPANTETHEINE"/>
    <property type="match status" value="1"/>
</dbReference>
<dbReference type="InterPro" id="IPR042099">
    <property type="entry name" value="ANL_N_sf"/>
</dbReference>
<dbReference type="PROSITE" id="PS50075">
    <property type="entry name" value="CARRIER"/>
    <property type="match status" value="1"/>
</dbReference>
<dbReference type="Pfam" id="PF00501">
    <property type="entry name" value="AMP-binding"/>
    <property type="match status" value="1"/>
</dbReference>
<dbReference type="Gene3D" id="3.40.50.720">
    <property type="entry name" value="NAD(P)-binding Rossmann-like Domain"/>
    <property type="match status" value="1"/>
</dbReference>
<dbReference type="SUPFAM" id="SSF56801">
    <property type="entry name" value="Acetyl-CoA synthetase-like"/>
    <property type="match status" value="1"/>
</dbReference>
<dbReference type="Gene3D" id="1.10.1200.10">
    <property type="entry name" value="ACP-like"/>
    <property type="match status" value="1"/>
</dbReference>
<evidence type="ECO:0000256" key="3">
    <source>
        <dbReference type="ARBA" id="ARBA00022857"/>
    </source>
</evidence>
<organism evidence="5 6">
    <name type="scientific">Colletotrichum tofieldiae</name>
    <dbReference type="NCBI Taxonomy" id="708197"/>
    <lineage>
        <taxon>Eukaryota</taxon>
        <taxon>Fungi</taxon>
        <taxon>Dikarya</taxon>
        <taxon>Ascomycota</taxon>
        <taxon>Pezizomycotina</taxon>
        <taxon>Sordariomycetes</taxon>
        <taxon>Hypocreomycetidae</taxon>
        <taxon>Glomerellales</taxon>
        <taxon>Glomerellaceae</taxon>
        <taxon>Colletotrichum</taxon>
        <taxon>Colletotrichum spaethianum species complex</taxon>
    </lineage>
</organism>
<feature type="domain" description="Carrier" evidence="4">
    <location>
        <begin position="561"/>
        <end position="644"/>
    </location>
</feature>
<dbReference type="InterPro" id="IPR013120">
    <property type="entry name" value="FAR_NAD-bd"/>
</dbReference>
<evidence type="ECO:0000313" key="6">
    <source>
        <dbReference type="Proteomes" id="UP000076552"/>
    </source>
</evidence>
<dbReference type="Pfam" id="PF07993">
    <property type="entry name" value="NAD_binding_4"/>
    <property type="match status" value="1"/>
</dbReference>
<dbReference type="SUPFAM" id="SSF51735">
    <property type="entry name" value="NAD(P)-binding Rossmann-fold domains"/>
    <property type="match status" value="1"/>
</dbReference>
<evidence type="ECO:0000256" key="1">
    <source>
        <dbReference type="ARBA" id="ARBA00022450"/>
    </source>
</evidence>
<dbReference type="InterPro" id="IPR051414">
    <property type="entry name" value="Adenylate-forming_Reductase"/>
</dbReference>
<dbReference type="InterPro" id="IPR036736">
    <property type="entry name" value="ACP-like_sf"/>
</dbReference>
<keyword evidence="2" id="KW-0597">Phosphoprotein</keyword>
<dbReference type="Proteomes" id="UP000076552">
    <property type="component" value="Unassembled WGS sequence"/>
</dbReference>
<name>A0A166MJY8_9PEZI</name>
<dbReference type="InterPro" id="IPR036291">
    <property type="entry name" value="NAD(P)-bd_dom_sf"/>
</dbReference>
<evidence type="ECO:0000256" key="2">
    <source>
        <dbReference type="ARBA" id="ARBA00022553"/>
    </source>
</evidence>
<gene>
    <name evidence="5" type="ORF">CT0861_06254</name>
</gene>
<dbReference type="InterPro" id="IPR000873">
    <property type="entry name" value="AMP-dep_synth/lig_dom"/>
</dbReference>
<dbReference type="EMBL" id="LFIV01000257">
    <property type="protein sequence ID" value="KZL64734.1"/>
    <property type="molecule type" value="Genomic_DNA"/>
</dbReference>
<dbReference type="InterPro" id="IPR020845">
    <property type="entry name" value="AMP-binding_CS"/>
</dbReference>
<dbReference type="Gene3D" id="3.40.50.12780">
    <property type="entry name" value="N-terminal domain of ligase-like"/>
    <property type="match status" value="1"/>
</dbReference>
<accession>A0A166MJY8</accession>
<proteinExistence type="predicted"/>
<dbReference type="SUPFAM" id="SSF47336">
    <property type="entry name" value="ACP-like"/>
    <property type="match status" value="1"/>
</dbReference>
<dbReference type="AlphaFoldDB" id="A0A166MJY8"/>
<comment type="caution">
    <text evidence="5">The sequence shown here is derived from an EMBL/GenBank/DDBJ whole genome shotgun (WGS) entry which is preliminary data.</text>
</comment>
<dbReference type="InterPro" id="IPR006162">
    <property type="entry name" value="Ppantetheine_attach_site"/>
</dbReference>
<keyword evidence="1" id="KW-0596">Phosphopantetheine</keyword>
<evidence type="ECO:0000259" key="4">
    <source>
        <dbReference type="PROSITE" id="PS50075"/>
    </source>
</evidence>
<evidence type="ECO:0000313" key="5">
    <source>
        <dbReference type="EMBL" id="KZL64734.1"/>
    </source>
</evidence>
<protein>
    <submittedName>
        <fullName evidence="5">Nonribosomal peptide synthetase</fullName>
    </submittedName>
</protein>
<dbReference type="InterPro" id="IPR009081">
    <property type="entry name" value="PP-bd_ACP"/>
</dbReference>
<dbReference type="Pfam" id="PF23562">
    <property type="entry name" value="AMP-binding_C_3"/>
    <property type="match status" value="1"/>
</dbReference>
<sequence>MTTVSSPGPDFGRRLILHVIDDIAHAEPQKECFRIPKSTEPKDGWRSISFRQYANAINTIAQLIVSKCGPASSGHYPTIAYIGPNDARYVVFFAAAIKAGYKALFISPRNTNEAQMNLFDKTDCRAIAFPKSHESVVGPWVQANDMTTVEMMDLDTCFTDRDVTHFSYNKEFEDGEWEPLVVLHTSGSTGLPKPVVVRQGMLAIADGQRSLPRWHGALPWFTYLGGSLKSYFLPMPFFHAAALYCFIVLTIYYEVPCVFGIGERPLSSDLVVECLKYSKSTGCILPPSILEEMSTSDQGIETLGGLQLAGYGGGKLSQEAGDRLVRGGVTLANLIGATEALPLPTYFNERRDLWQYFIFNTEDYGCEWRKSSDEGVYELVFVRIAKTPGLQAIFYTFPELDEYRTSDLYKPHPGLPDHWTYCGRADNIIVFSNGEKLNPITIEEVVSSHPLVKSAIVVGSQRFQPALLLEPLVHPNDSIEMKDLLNSIWPFVVTANKQTVGHGQINRHLIGIADRNKPFVRTDKGTKKRTETVKLYSNEIESLYMRANDMSESEMPHIDTSTEDDLAQSIQTMFQVQLGITQIGQDTDFFTAGADSLQVIEAVRLLRGGLRSLTSAIHTDTITTKVIYGNSTPRRLARYIIRSLVSEDGYEGDTEDLNEIDAMKALKEKYSQGFIAAKSRRPEASEQGQTVILTGSTGTLGSYLLHQLVNSDRVKTVICLNRADDGGLKKQAITMTERGLSTNYIDKVQFYRYDLSQPGLGLPPHVYAQLLEETDRIIHNAWPVNFNITVETFEPHIRGVRNLADFAAKSKKRIAVAFVSSVSTVSGWDETLGPVPEETIKDMTLPRLGYGRSKMIGSLILEDAAKVGDFDSVIIRVSQIAGPEAAKGVWNPQEWLPSLIASSLYLKALPYNLGTLNRVDWTPVETISKLILEVTGITQSINPAELSGYFHASNPHQSTFEELAPVIQQYYGKDRILELVSFSEWVRRLENTQGQGDESVDRNPGVKLLDTYRDASASNGTKRRPIQLDMTRTLQRSPAIREAKAVSPELMRHWLKQWSFH</sequence>
<dbReference type="STRING" id="708197.A0A166MJY8"/>
<dbReference type="PANTHER" id="PTHR43439:SF2">
    <property type="entry name" value="ENZYME, PUTATIVE (JCVI)-RELATED"/>
    <property type="match status" value="1"/>
</dbReference>
<dbReference type="Pfam" id="PF00550">
    <property type="entry name" value="PP-binding"/>
    <property type="match status" value="1"/>
</dbReference>
<keyword evidence="3" id="KW-0521">NADP</keyword>
<dbReference type="PANTHER" id="PTHR43439">
    <property type="entry name" value="PHENYLACETATE-COENZYME A LIGASE"/>
    <property type="match status" value="1"/>
</dbReference>
<dbReference type="PROSITE" id="PS00455">
    <property type="entry name" value="AMP_BINDING"/>
    <property type="match status" value="1"/>
</dbReference>
<keyword evidence="6" id="KW-1185">Reference proteome</keyword>
<reference evidence="5 6" key="1">
    <citation type="submission" date="2015-06" db="EMBL/GenBank/DDBJ databases">
        <title>Survival trade-offs in plant roots during colonization by closely related pathogenic and mutualistic fungi.</title>
        <authorList>
            <person name="Hacquard S."/>
            <person name="Kracher B."/>
            <person name="Hiruma K."/>
            <person name="Weinman A."/>
            <person name="Muench P."/>
            <person name="Garrido Oter R."/>
            <person name="Ver Loren van Themaat E."/>
            <person name="Dallerey J.-F."/>
            <person name="Damm U."/>
            <person name="Henrissat B."/>
            <person name="Lespinet O."/>
            <person name="Thon M."/>
            <person name="Kemen E."/>
            <person name="McHardy A.C."/>
            <person name="Schulze-Lefert P."/>
            <person name="O'Connell R.J."/>
        </authorList>
    </citation>
    <scope>NUCLEOTIDE SEQUENCE [LARGE SCALE GENOMIC DNA]</scope>
    <source>
        <strain evidence="5 6">0861</strain>
    </source>
</reference>